<feature type="domain" description="SpoVT-AbrB" evidence="3">
    <location>
        <begin position="75"/>
        <end position="120"/>
    </location>
</feature>
<gene>
    <name evidence="4" type="ORF">GKIL_1983</name>
</gene>
<dbReference type="OrthoDB" id="512458at2"/>
<reference evidence="4 5" key="1">
    <citation type="journal article" date="2013" name="PLoS ONE">
        <title>Cultivation and Complete Genome Sequencing of Gloeobacter kilaueensis sp. nov., from a Lava Cave in Kilauea Caldera, Hawai'i.</title>
        <authorList>
            <person name="Saw J.H."/>
            <person name="Schatz M."/>
            <person name="Brown M.V."/>
            <person name="Kunkel D.D."/>
            <person name="Foster J.S."/>
            <person name="Shick H."/>
            <person name="Christensen S."/>
            <person name="Hou S."/>
            <person name="Wan X."/>
            <person name="Donachie S.P."/>
        </authorList>
    </citation>
    <scope>NUCLEOTIDE SEQUENCE [LARGE SCALE GENOMIC DNA]</scope>
    <source>
        <strain evidence="5">JS</strain>
    </source>
</reference>
<dbReference type="AlphaFoldDB" id="U5QKT8"/>
<name>U5QKT8_GLOK1</name>
<dbReference type="PROSITE" id="PS51740">
    <property type="entry name" value="SPOVT_ABRB"/>
    <property type="match status" value="1"/>
</dbReference>
<dbReference type="STRING" id="1183438.GKIL_1983"/>
<dbReference type="GO" id="GO:0001217">
    <property type="term" value="F:DNA-binding transcription repressor activity"/>
    <property type="evidence" value="ECO:0007669"/>
    <property type="project" value="TreeGrafter"/>
</dbReference>
<dbReference type="Pfam" id="PF14250">
    <property type="entry name" value="AbrB-like"/>
    <property type="match status" value="1"/>
</dbReference>
<evidence type="ECO:0000313" key="4">
    <source>
        <dbReference type="EMBL" id="AGY58229.1"/>
    </source>
</evidence>
<keyword evidence="5" id="KW-1185">Reference proteome</keyword>
<dbReference type="KEGG" id="glj:GKIL_1983"/>
<dbReference type="EMBL" id="CP003587">
    <property type="protein sequence ID" value="AGY58229.1"/>
    <property type="molecule type" value="Genomic_DNA"/>
</dbReference>
<dbReference type="PANTHER" id="PTHR42182:SF1">
    <property type="entry name" value="SLL0359 PROTEIN"/>
    <property type="match status" value="1"/>
</dbReference>
<accession>U5QKT8</accession>
<dbReference type="Proteomes" id="UP000017396">
    <property type="component" value="Chromosome"/>
</dbReference>
<dbReference type="GO" id="GO:0000976">
    <property type="term" value="F:transcription cis-regulatory region binding"/>
    <property type="evidence" value="ECO:0007669"/>
    <property type="project" value="TreeGrafter"/>
</dbReference>
<sequence>MAPVSGKELLKLIKQNPAKTAKQLAEMAGYTTVTKTGQQRVKMLAFQSAVLEANNIAIKPELEEVETVRGGRKASYRIQVQQNGNLLIGSAYTRQMGLQPGTEFEIQIGRKHIKLVQVGGGTIGEGSPDTDDSRELVSA</sequence>
<keyword evidence="1" id="KW-0238">DNA-binding</keyword>
<dbReference type="HOGENOM" id="CLU_144044_0_0_3"/>
<evidence type="ECO:0000256" key="2">
    <source>
        <dbReference type="SAM" id="MobiDB-lite"/>
    </source>
</evidence>
<evidence type="ECO:0000256" key="1">
    <source>
        <dbReference type="PROSITE-ProRule" id="PRU01076"/>
    </source>
</evidence>
<proteinExistence type="predicted"/>
<dbReference type="RefSeq" id="WP_023173353.1">
    <property type="nucleotide sequence ID" value="NC_022600.1"/>
</dbReference>
<protein>
    <recommendedName>
        <fullName evidence="3">SpoVT-AbrB domain-containing protein</fullName>
    </recommendedName>
</protein>
<evidence type="ECO:0000313" key="5">
    <source>
        <dbReference type="Proteomes" id="UP000017396"/>
    </source>
</evidence>
<dbReference type="InterPro" id="IPR007159">
    <property type="entry name" value="SpoVT-AbrB_dom"/>
</dbReference>
<dbReference type="eggNOG" id="COG2002">
    <property type="taxonomic scope" value="Bacteria"/>
</dbReference>
<feature type="region of interest" description="Disordered" evidence="2">
    <location>
        <begin position="120"/>
        <end position="139"/>
    </location>
</feature>
<dbReference type="PANTHER" id="PTHR42182">
    <property type="entry name" value="SLL0359 PROTEIN"/>
    <property type="match status" value="1"/>
</dbReference>
<dbReference type="InterPro" id="IPR027360">
    <property type="entry name" value="AbrB-like"/>
</dbReference>
<organism evidence="4 5">
    <name type="scientific">Gloeobacter kilaueensis (strain ATCC BAA-2537 / CCAP 1431/1 / ULC 316 / JS1)</name>
    <dbReference type="NCBI Taxonomy" id="1183438"/>
    <lineage>
        <taxon>Bacteria</taxon>
        <taxon>Bacillati</taxon>
        <taxon>Cyanobacteriota</taxon>
        <taxon>Cyanophyceae</taxon>
        <taxon>Gloeobacterales</taxon>
        <taxon>Gloeobacteraceae</taxon>
        <taxon>Gloeobacter</taxon>
    </lineage>
</organism>
<dbReference type="GO" id="GO:0032993">
    <property type="term" value="C:protein-DNA complex"/>
    <property type="evidence" value="ECO:0007669"/>
    <property type="project" value="TreeGrafter"/>
</dbReference>
<evidence type="ECO:0000259" key="3">
    <source>
        <dbReference type="PROSITE" id="PS51740"/>
    </source>
</evidence>